<dbReference type="Proteomes" id="UP001597519">
    <property type="component" value="Unassembled WGS sequence"/>
</dbReference>
<keyword evidence="2" id="KW-1185">Reference proteome</keyword>
<dbReference type="EMBL" id="JBHUOQ010000001">
    <property type="protein sequence ID" value="MFD2828907.1"/>
    <property type="molecule type" value="Genomic_DNA"/>
</dbReference>
<sequence>MKKQHYLINEETMYLMSKDNMGLVESKIGELYGDGEICICSPNKIIATNCKHHSQSYSARKELTKLLTNTNSKLPIIIDLFGQHIFFCTHSDRIIDNNWFNIKHVVSYKTFDGNTRITFSNNEVIDIPISFNSFNNQYLNALKLHYRFSLQKEKAHQKEMSKIYHYSKLNNYNREKGSMIAESIDLLHMNYLEEINRKIEF</sequence>
<name>A0ABW5WRD3_9STAP</name>
<gene>
    <name evidence="1" type="ORF">ACFSX4_00360</name>
</gene>
<dbReference type="InterPro" id="IPR010461">
    <property type="entry name" value="ComK"/>
</dbReference>
<evidence type="ECO:0000313" key="1">
    <source>
        <dbReference type="EMBL" id="MFD2828907.1"/>
    </source>
</evidence>
<evidence type="ECO:0000313" key="2">
    <source>
        <dbReference type="Proteomes" id="UP001597519"/>
    </source>
</evidence>
<accession>A0ABW5WRD3</accession>
<protein>
    <submittedName>
        <fullName evidence="1">Competence protein ComK</fullName>
    </submittedName>
</protein>
<reference evidence="2" key="1">
    <citation type="journal article" date="2019" name="Int. J. Syst. Evol. Microbiol.">
        <title>The Global Catalogue of Microorganisms (GCM) 10K type strain sequencing project: providing services to taxonomists for standard genome sequencing and annotation.</title>
        <authorList>
            <consortium name="The Broad Institute Genomics Platform"/>
            <consortium name="The Broad Institute Genome Sequencing Center for Infectious Disease"/>
            <person name="Wu L."/>
            <person name="Ma J."/>
        </authorList>
    </citation>
    <scope>NUCLEOTIDE SEQUENCE [LARGE SCALE GENOMIC DNA]</scope>
    <source>
        <strain evidence="2">KCTC 33575</strain>
    </source>
</reference>
<comment type="caution">
    <text evidence="1">The sequence shown here is derived from an EMBL/GenBank/DDBJ whole genome shotgun (WGS) entry which is preliminary data.</text>
</comment>
<dbReference type="RefSeq" id="WP_377770426.1">
    <property type="nucleotide sequence ID" value="NZ_JBHUOQ010000001.1"/>
</dbReference>
<dbReference type="Pfam" id="PF06338">
    <property type="entry name" value="ComK"/>
    <property type="match status" value="1"/>
</dbReference>
<organism evidence="1 2">
    <name type="scientific">Corticicoccus populi</name>
    <dbReference type="NCBI Taxonomy" id="1812821"/>
    <lineage>
        <taxon>Bacteria</taxon>
        <taxon>Bacillati</taxon>
        <taxon>Bacillota</taxon>
        <taxon>Bacilli</taxon>
        <taxon>Bacillales</taxon>
        <taxon>Staphylococcaceae</taxon>
        <taxon>Corticicoccus</taxon>
    </lineage>
</organism>
<proteinExistence type="predicted"/>